<proteinExistence type="predicted"/>
<evidence type="ECO:0000256" key="1">
    <source>
        <dbReference type="SAM" id="Phobius"/>
    </source>
</evidence>
<organism evidence="2 3">
    <name type="scientific">Anaerobacillus alkalilacustris</name>
    <dbReference type="NCBI Taxonomy" id="393763"/>
    <lineage>
        <taxon>Bacteria</taxon>
        <taxon>Bacillati</taxon>
        <taxon>Bacillota</taxon>
        <taxon>Bacilli</taxon>
        <taxon>Bacillales</taxon>
        <taxon>Bacillaceae</taxon>
        <taxon>Anaerobacillus</taxon>
    </lineage>
</organism>
<dbReference type="EMBL" id="MLQR01000031">
    <property type="protein sequence ID" value="OIJ12560.1"/>
    <property type="molecule type" value="Genomic_DNA"/>
</dbReference>
<comment type="caution">
    <text evidence="2">The sequence shown here is derived from an EMBL/GenBank/DDBJ whole genome shotgun (WGS) entry which is preliminary data.</text>
</comment>
<reference evidence="2 3" key="1">
    <citation type="submission" date="2016-10" db="EMBL/GenBank/DDBJ databases">
        <title>Draft genome sequences of four alkaliphilic bacteria belonging to the Anaerobacillus genus.</title>
        <authorList>
            <person name="Bassil N.M."/>
            <person name="Lloyd J.R."/>
        </authorList>
    </citation>
    <scope>NUCLEOTIDE SEQUENCE [LARGE SCALE GENOMIC DNA]</scope>
    <source>
        <strain evidence="2 3">DSM 18345</strain>
    </source>
</reference>
<keyword evidence="1" id="KW-1133">Transmembrane helix</keyword>
<gene>
    <name evidence="2" type="ORF">BKP37_14130</name>
</gene>
<dbReference type="Proteomes" id="UP000179524">
    <property type="component" value="Unassembled WGS sequence"/>
</dbReference>
<keyword evidence="3" id="KW-1185">Reference proteome</keyword>
<keyword evidence="1" id="KW-0812">Transmembrane</keyword>
<feature type="transmembrane region" description="Helical" evidence="1">
    <location>
        <begin position="62"/>
        <end position="81"/>
    </location>
</feature>
<sequence>MDFQDYSGMERKAALDSCGKKRKSTYNKVYENSPKNMECSIELMIDLFFLYYDTKKHRKCGAISYTFLAALSFAIYAFAIANGTR</sequence>
<evidence type="ECO:0000313" key="2">
    <source>
        <dbReference type="EMBL" id="OIJ12560.1"/>
    </source>
</evidence>
<protein>
    <submittedName>
        <fullName evidence="2">Uncharacterized protein</fullName>
    </submittedName>
</protein>
<name>A0A1S2LK39_9BACI</name>
<accession>A0A1S2LK39</accession>
<keyword evidence="1" id="KW-0472">Membrane</keyword>
<dbReference type="AlphaFoldDB" id="A0A1S2LK39"/>
<evidence type="ECO:0000313" key="3">
    <source>
        <dbReference type="Proteomes" id="UP000179524"/>
    </source>
</evidence>